<comment type="catalytic activity">
    <reaction evidence="12">
        <text>Ca(2+)(in) = Ca(2+)(out)</text>
        <dbReference type="Rhea" id="RHEA:29671"/>
        <dbReference type="ChEBI" id="CHEBI:29108"/>
    </reaction>
</comment>
<evidence type="ECO:0000256" key="7">
    <source>
        <dbReference type="ARBA" id="ARBA00022989"/>
    </source>
</evidence>
<evidence type="ECO:0000313" key="17">
    <source>
        <dbReference type="EMBL" id="OQR77875.1"/>
    </source>
</evidence>
<keyword evidence="3" id="KW-0813">Transport</keyword>
<dbReference type="InterPro" id="IPR013122">
    <property type="entry name" value="PKD1_2_channel"/>
</dbReference>
<proteinExistence type="predicted"/>
<protein>
    <submittedName>
        <fullName evidence="17">Mucolipin-3-like</fullName>
    </submittedName>
</protein>
<evidence type="ECO:0000256" key="14">
    <source>
        <dbReference type="SAM" id="Phobius"/>
    </source>
</evidence>
<evidence type="ECO:0000313" key="18">
    <source>
        <dbReference type="Proteomes" id="UP000192247"/>
    </source>
</evidence>
<dbReference type="CDD" id="cd21050">
    <property type="entry name" value="ELD_TRPML"/>
    <property type="match status" value="1"/>
</dbReference>
<evidence type="ECO:0000256" key="12">
    <source>
        <dbReference type="ARBA" id="ARBA00036634"/>
    </source>
</evidence>
<evidence type="ECO:0000256" key="5">
    <source>
        <dbReference type="ARBA" id="ARBA00022692"/>
    </source>
</evidence>
<keyword evidence="4" id="KW-1003">Cell membrane</keyword>
<evidence type="ECO:0000256" key="13">
    <source>
        <dbReference type="SAM" id="MobiDB-lite"/>
    </source>
</evidence>
<dbReference type="GO" id="GO:0005886">
    <property type="term" value="C:plasma membrane"/>
    <property type="evidence" value="ECO:0007669"/>
    <property type="project" value="UniProtKB-SubCell"/>
</dbReference>
<name>A0A1V9XWJ8_9ACAR</name>
<keyword evidence="9 14" id="KW-0472">Membrane</keyword>
<comment type="caution">
    <text evidence="17">The sequence shown here is derived from an EMBL/GenBank/DDBJ whole genome shotgun (WGS) entry which is preliminary data.</text>
</comment>
<keyword evidence="8" id="KW-0406">Ion transport</keyword>
<dbReference type="Pfam" id="PF08016">
    <property type="entry name" value="PKD_channel"/>
    <property type="match status" value="1"/>
</dbReference>
<feature type="transmembrane region" description="Helical" evidence="14">
    <location>
        <begin position="430"/>
        <end position="452"/>
    </location>
</feature>
<dbReference type="InParanoid" id="A0A1V9XWJ8"/>
<keyword evidence="7 14" id="KW-1133">Transmembrane helix</keyword>
<dbReference type="PANTHER" id="PTHR12127">
    <property type="entry name" value="MUCOLIPIN"/>
    <property type="match status" value="1"/>
</dbReference>
<feature type="region of interest" description="Disordered" evidence="13">
    <location>
        <begin position="1"/>
        <end position="34"/>
    </location>
</feature>
<dbReference type="GO" id="GO:0072345">
    <property type="term" value="F:NAADP-sensitive calcium-release channel activity"/>
    <property type="evidence" value="ECO:0007669"/>
    <property type="project" value="TreeGrafter"/>
</dbReference>
<dbReference type="GO" id="GO:0010008">
    <property type="term" value="C:endosome membrane"/>
    <property type="evidence" value="ECO:0007669"/>
    <property type="project" value="UniProtKB-SubCell"/>
</dbReference>
<dbReference type="InterPro" id="IPR049134">
    <property type="entry name" value="MCLN_ECD"/>
</dbReference>
<evidence type="ECO:0000256" key="6">
    <source>
        <dbReference type="ARBA" id="ARBA00022753"/>
    </source>
</evidence>
<evidence type="ECO:0000256" key="2">
    <source>
        <dbReference type="ARBA" id="ARBA00004651"/>
    </source>
</evidence>
<dbReference type="Pfam" id="PF21381">
    <property type="entry name" value="MCLN_ECD"/>
    <property type="match status" value="1"/>
</dbReference>
<keyword evidence="6" id="KW-0967">Endosome</keyword>
<dbReference type="OrthoDB" id="263481at2759"/>
<accession>A0A1V9XWJ8</accession>
<feature type="transmembrane region" description="Helical" evidence="14">
    <location>
        <begin position="498"/>
        <end position="520"/>
    </location>
</feature>
<evidence type="ECO:0000256" key="4">
    <source>
        <dbReference type="ARBA" id="ARBA00022475"/>
    </source>
</evidence>
<feature type="compositionally biased region" description="Basic and acidic residues" evidence="13">
    <location>
        <begin position="556"/>
        <end position="565"/>
    </location>
</feature>
<evidence type="ECO:0000259" key="16">
    <source>
        <dbReference type="Pfam" id="PF21381"/>
    </source>
</evidence>
<gene>
    <name evidence="17" type="ORF">BIW11_02839</name>
</gene>
<feature type="domain" description="Polycystin cation channel PKD1/PKD2" evidence="15">
    <location>
        <begin position="391"/>
        <end position="526"/>
    </location>
</feature>
<reference evidence="17 18" key="1">
    <citation type="journal article" date="2017" name="Gigascience">
        <title>Draft genome of the honey bee ectoparasitic mite, Tropilaelaps mercedesae, is shaped by the parasitic life history.</title>
        <authorList>
            <person name="Dong X."/>
            <person name="Armstrong S.D."/>
            <person name="Xia D."/>
            <person name="Makepeace B.L."/>
            <person name="Darby A.C."/>
            <person name="Kadowaki T."/>
        </authorList>
    </citation>
    <scope>NUCLEOTIDE SEQUENCE [LARGE SCALE GENOMIC DNA]</scope>
    <source>
        <strain evidence="17">Wuxi-XJTLU</strain>
    </source>
</reference>
<feature type="domain" description="Mucolipin extracytosolic" evidence="16">
    <location>
        <begin position="93"/>
        <end position="285"/>
    </location>
</feature>
<evidence type="ECO:0000256" key="8">
    <source>
        <dbReference type="ARBA" id="ARBA00023065"/>
    </source>
</evidence>
<keyword evidence="10" id="KW-1015">Disulfide bond</keyword>
<keyword evidence="5 14" id="KW-0812">Transmembrane</keyword>
<feature type="transmembrane region" description="Helical" evidence="14">
    <location>
        <begin position="356"/>
        <end position="376"/>
    </location>
</feature>
<evidence type="ECO:0000256" key="3">
    <source>
        <dbReference type="ARBA" id="ARBA00022448"/>
    </source>
</evidence>
<evidence type="ECO:0000256" key="11">
    <source>
        <dbReference type="ARBA" id="ARBA00023303"/>
    </source>
</evidence>
<sequence length="612" mass="70710">MEPTAAPPIVAEPADPCTPTQSDSAEPTKEEPQSDIRMRRKLRFFFMNPIEKFQAKGHLPWKLGLQVVKILLVTLQLVFFGYDSYAFQRQHRDTNMALDHMFLEGWTSVREVASYPPSTGPYAVYTKKAFYSHLNAVVRRYTNVTKTSIASFGYDTPNGTLGDLTFCTTQYKQGRVNPHKQTLIFDNTQVTKCLVVERLYPMNDERWQAFSMKDYMAAANFSLSFERLIKANVLFSLKTVYLKSLSTFDLPECYKYNVDINYNNKAHDGQLIITLSTASIKLTCKNNVHYAETSQVEMFIHQFMNGIVIFVCSGSLILCARSLLRGQALRRQTEVFFWQKSRTTMSWSDKLDFVDFWYVIIITNDVLIIIGSLIKVQLEQRIIDGAQYNFCSTLLGFGNLLVWAGVLRYLGFFRKYNILILTMKRATPNILRFLLCAMLLYMGFCFCGWVVLGPHNIKFRSLSSTSECLFALMNGDDMFATFAIMGENSGIIWWFARIYLYMFLLLFIYCVISLFLSVIMDSYETIRESYERNGPPSDLWKFINEDDTPKKRRRRSTQEGRRRQATEYSETAPPMGSSHQGKAPAFDGVSRRLFAQRRQPSQTERRGYNELE</sequence>
<dbReference type="FunCoup" id="A0A1V9XWJ8">
    <property type="interactions" value="266"/>
</dbReference>
<evidence type="ECO:0000256" key="10">
    <source>
        <dbReference type="ARBA" id="ARBA00023157"/>
    </source>
</evidence>
<evidence type="ECO:0000259" key="15">
    <source>
        <dbReference type="Pfam" id="PF08016"/>
    </source>
</evidence>
<keyword evidence="11" id="KW-0407">Ion channel</keyword>
<evidence type="ECO:0000256" key="9">
    <source>
        <dbReference type="ARBA" id="ARBA00023136"/>
    </source>
</evidence>
<feature type="transmembrane region" description="Helical" evidence="14">
    <location>
        <begin position="303"/>
        <end position="324"/>
    </location>
</feature>
<keyword evidence="18" id="KW-1185">Reference proteome</keyword>
<dbReference type="AlphaFoldDB" id="A0A1V9XWJ8"/>
<feature type="transmembrane region" description="Helical" evidence="14">
    <location>
        <begin position="388"/>
        <end position="410"/>
    </location>
</feature>
<dbReference type="EMBL" id="MNPL01002939">
    <property type="protein sequence ID" value="OQR77875.1"/>
    <property type="molecule type" value="Genomic_DNA"/>
</dbReference>
<dbReference type="STRING" id="418985.A0A1V9XWJ8"/>
<feature type="region of interest" description="Disordered" evidence="13">
    <location>
        <begin position="548"/>
        <end position="585"/>
    </location>
</feature>
<dbReference type="PANTHER" id="PTHR12127:SF7">
    <property type="entry name" value="SD02261P"/>
    <property type="match status" value="1"/>
</dbReference>
<dbReference type="GO" id="GO:0005765">
    <property type="term" value="C:lysosomal membrane"/>
    <property type="evidence" value="ECO:0007669"/>
    <property type="project" value="TreeGrafter"/>
</dbReference>
<dbReference type="Proteomes" id="UP000192247">
    <property type="component" value="Unassembled WGS sequence"/>
</dbReference>
<dbReference type="InterPro" id="IPR039031">
    <property type="entry name" value="Mucolipin"/>
</dbReference>
<comment type="subcellular location">
    <subcellularLocation>
        <location evidence="2">Cell membrane</location>
        <topology evidence="2">Multi-pass membrane protein</topology>
    </subcellularLocation>
    <subcellularLocation>
        <location evidence="1">Endosome membrane</location>
        <topology evidence="1">Multi-pass membrane protein</topology>
    </subcellularLocation>
</comment>
<organism evidence="17 18">
    <name type="scientific">Tropilaelaps mercedesae</name>
    <dbReference type="NCBI Taxonomy" id="418985"/>
    <lineage>
        <taxon>Eukaryota</taxon>
        <taxon>Metazoa</taxon>
        <taxon>Ecdysozoa</taxon>
        <taxon>Arthropoda</taxon>
        <taxon>Chelicerata</taxon>
        <taxon>Arachnida</taxon>
        <taxon>Acari</taxon>
        <taxon>Parasitiformes</taxon>
        <taxon>Mesostigmata</taxon>
        <taxon>Gamasina</taxon>
        <taxon>Dermanyssoidea</taxon>
        <taxon>Laelapidae</taxon>
        <taxon>Tropilaelaps</taxon>
    </lineage>
</organism>
<dbReference type="Gene3D" id="1.10.287.70">
    <property type="match status" value="1"/>
</dbReference>
<evidence type="ECO:0000256" key="1">
    <source>
        <dbReference type="ARBA" id="ARBA00004337"/>
    </source>
</evidence>